<evidence type="ECO:0000256" key="13">
    <source>
        <dbReference type="ARBA" id="ARBA00023209"/>
    </source>
</evidence>
<evidence type="ECO:0000256" key="12">
    <source>
        <dbReference type="ARBA" id="ARBA00023136"/>
    </source>
</evidence>
<dbReference type="Gene3D" id="1.20.144.10">
    <property type="entry name" value="Phosphatidic acid phosphatase type 2/haloperoxidase"/>
    <property type="match status" value="1"/>
</dbReference>
<keyword evidence="5 17" id="KW-0808">Transferase</keyword>
<evidence type="ECO:0000256" key="2">
    <source>
        <dbReference type="ARBA" id="ARBA00005967"/>
    </source>
</evidence>
<evidence type="ECO:0000256" key="7">
    <source>
        <dbReference type="ARBA" id="ARBA00022741"/>
    </source>
</evidence>
<evidence type="ECO:0000313" key="17">
    <source>
        <dbReference type="EMBL" id="UWZ78140.1"/>
    </source>
</evidence>
<feature type="transmembrane region" description="Helical" evidence="15">
    <location>
        <begin position="220"/>
        <end position="240"/>
    </location>
</feature>
<dbReference type="EMBL" id="CP092109">
    <property type="protein sequence ID" value="UWZ78140.1"/>
    <property type="molecule type" value="Genomic_DNA"/>
</dbReference>
<dbReference type="PANTHER" id="PTHR34299">
    <property type="entry name" value="DIACYLGLYCEROL KINASE"/>
    <property type="match status" value="1"/>
</dbReference>
<dbReference type="InterPro" id="IPR036938">
    <property type="entry name" value="PAP2/HPO_sf"/>
</dbReference>
<keyword evidence="13" id="KW-0594">Phospholipid biosynthesis</keyword>
<dbReference type="RefSeq" id="WP_260746489.1">
    <property type="nucleotide sequence ID" value="NZ_CP092109.1"/>
</dbReference>
<feature type="transmembrane region" description="Helical" evidence="15">
    <location>
        <begin position="39"/>
        <end position="56"/>
    </location>
</feature>
<dbReference type="EC" id="2.7.1.107" evidence="17"/>
<keyword evidence="14" id="KW-1208">Phospholipid metabolism</keyword>
<evidence type="ECO:0000256" key="14">
    <source>
        <dbReference type="ARBA" id="ARBA00023264"/>
    </source>
</evidence>
<keyword evidence="4" id="KW-0444">Lipid biosynthesis</keyword>
<evidence type="ECO:0000259" key="16">
    <source>
        <dbReference type="SMART" id="SM00014"/>
    </source>
</evidence>
<evidence type="ECO:0000256" key="3">
    <source>
        <dbReference type="ARBA" id="ARBA00022475"/>
    </source>
</evidence>
<keyword evidence="10 15" id="KW-1133">Transmembrane helix</keyword>
<dbReference type="InterPro" id="IPR036945">
    <property type="entry name" value="DAGK_sf"/>
</dbReference>
<keyword evidence="12 15" id="KW-0472">Membrane</keyword>
<evidence type="ECO:0000256" key="10">
    <source>
        <dbReference type="ARBA" id="ARBA00022989"/>
    </source>
</evidence>
<dbReference type="Pfam" id="PF01219">
    <property type="entry name" value="DAGK_prokar"/>
    <property type="match status" value="1"/>
</dbReference>
<dbReference type="InterPro" id="IPR033717">
    <property type="entry name" value="UDPK"/>
</dbReference>
<keyword evidence="18" id="KW-1185">Reference proteome</keyword>
<dbReference type="InterPro" id="IPR000326">
    <property type="entry name" value="PAP2/HPO"/>
</dbReference>
<name>A0ABY5ZJL7_9BACT</name>
<dbReference type="CDD" id="cd14265">
    <property type="entry name" value="UDPK_IM_like"/>
    <property type="match status" value="1"/>
</dbReference>
<feature type="transmembrane region" description="Helical" evidence="15">
    <location>
        <begin position="142"/>
        <end position="159"/>
    </location>
</feature>
<keyword evidence="11" id="KW-0443">Lipid metabolism</keyword>
<reference evidence="17" key="1">
    <citation type="journal article" date="2022" name="Environ. Microbiol.">
        <title>Geoalkalibacter halelectricus SAP #1 sp. nov. possessing extracellular electron transfer and mineral#reducing capabilities from a haloalkaline environment.</title>
        <authorList>
            <person name="Yadav S."/>
            <person name="Singh R."/>
            <person name="Sundharam S.S."/>
            <person name="Chaudhary S."/>
            <person name="Krishnamurthi S."/>
            <person name="Patil S.A."/>
        </authorList>
    </citation>
    <scope>NUCLEOTIDE SEQUENCE</scope>
    <source>
        <strain evidence="17">SAP-1</strain>
    </source>
</reference>
<gene>
    <name evidence="17" type="ORF">L9S41_10560</name>
</gene>
<feature type="domain" description="Phosphatidic acid phosphatase type 2/haloperoxidase" evidence="16">
    <location>
        <begin position="141"/>
        <end position="238"/>
    </location>
</feature>
<feature type="transmembrane region" description="Helical" evidence="15">
    <location>
        <begin position="62"/>
        <end position="81"/>
    </location>
</feature>
<dbReference type="Proteomes" id="UP001060414">
    <property type="component" value="Chromosome"/>
</dbReference>
<proteinExistence type="inferred from homology"/>
<evidence type="ECO:0000256" key="5">
    <source>
        <dbReference type="ARBA" id="ARBA00022679"/>
    </source>
</evidence>
<feature type="transmembrane region" description="Helical" evidence="15">
    <location>
        <begin position="180"/>
        <end position="208"/>
    </location>
</feature>
<comment type="similarity">
    <text evidence="2">Belongs to the bacterial diacylglycerol kinase family.</text>
</comment>
<dbReference type="InterPro" id="IPR000829">
    <property type="entry name" value="DAGK"/>
</dbReference>
<evidence type="ECO:0000256" key="11">
    <source>
        <dbReference type="ARBA" id="ARBA00023098"/>
    </source>
</evidence>
<comment type="subcellular location">
    <subcellularLocation>
        <location evidence="1">Cell membrane</location>
        <topology evidence="1">Multi-pass membrane protein</topology>
    </subcellularLocation>
</comment>
<keyword evidence="6 15" id="KW-0812">Transmembrane</keyword>
<organism evidence="17 18">
    <name type="scientific">Geoalkalibacter halelectricus</name>
    <dbReference type="NCBI Taxonomy" id="2847045"/>
    <lineage>
        <taxon>Bacteria</taxon>
        <taxon>Pseudomonadati</taxon>
        <taxon>Thermodesulfobacteriota</taxon>
        <taxon>Desulfuromonadia</taxon>
        <taxon>Desulfuromonadales</taxon>
        <taxon>Geoalkalibacteraceae</taxon>
        <taxon>Geoalkalibacter</taxon>
    </lineage>
</organism>
<sequence length="241" mass="25407">MNSSSEPPKQLKPANWYQSVNCAIEGIIWAARTQRHMRIHLLAAMGVLLTAVVLRVSALEFILLTLAVILVLFAELFNTAIEVVVDLVSPEYHPLARVIKDLAAGAVLMACIGAVVLGYLALSSHFFGTLGQGLGLLEPPKGEVAVVSILIVIILVVLFKALSGRGRPLYGGMPSGHSAVAFAIATAVALSGVTPAVTLLTLALAVMVSHSRLLMEIHSLTEVVSGALLGVIVTLVVYFLL</sequence>
<evidence type="ECO:0000256" key="1">
    <source>
        <dbReference type="ARBA" id="ARBA00004651"/>
    </source>
</evidence>
<dbReference type="SUPFAM" id="SSF48317">
    <property type="entry name" value="Acid phosphatase/Vanadium-dependent haloperoxidase"/>
    <property type="match status" value="1"/>
</dbReference>
<protein>
    <submittedName>
        <fullName evidence="17">Diacylglycerol kinase</fullName>
        <ecNumber evidence="17">2.7.1.107</ecNumber>
    </submittedName>
</protein>
<accession>A0ABY5ZJL7</accession>
<keyword evidence="8 17" id="KW-0418">Kinase</keyword>
<evidence type="ECO:0000256" key="9">
    <source>
        <dbReference type="ARBA" id="ARBA00022840"/>
    </source>
</evidence>
<evidence type="ECO:0000313" key="18">
    <source>
        <dbReference type="Proteomes" id="UP001060414"/>
    </source>
</evidence>
<feature type="transmembrane region" description="Helical" evidence="15">
    <location>
        <begin position="102"/>
        <end position="122"/>
    </location>
</feature>
<keyword evidence="9" id="KW-0067">ATP-binding</keyword>
<keyword evidence="3" id="KW-1003">Cell membrane</keyword>
<evidence type="ECO:0000256" key="8">
    <source>
        <dbReference type="ARBA" id="ARBA00022777"/>
    </source>
</evidence>
<dbReference type="SMART" id="SM00014">
    <property type="entry name" value="acidPPc"/>
    <property type="match status" value="1"/>
</dbReference>
<dbReference type="Gene3D" id="1.10.287.3610">
    <property type="match status" value="1"/>
</dbReference>
<dbReference type="Pfam" id="PF01569">
    <property type="entry name" value="PAP2"/>
    <property type="match status" value="1"/>
</dbReference>
<dbReference type="GO" id="GO:0004143">
    <property type="term" value="F:ATP-dependent diacylglycerol kinase activity"/>
    <property type="evidence" value="ECO:0007669"/>
    <property type="project" value="UniProtKB-EC"/>
</dbReference>
<dbReference type="PANTHER" id="PTHR34299:SF1">
    <property type="entry name" value="DIACYLGLYCEROL KINASE"/>
    <property type="match status" value="1"/>
</dbReference>
<evidence type="ECO:0000256" key="15">
    <source>
        <dbReference type="SAM" id="Phobius"/>
    </source>
</evidence>
<evidence type="ECO:0000256" key="6">
    <source>
        <dbReference type="ARBA" id="ARBA00022692"/>
    </source>
</evidence>
<evidence type="ECO:0000256" key="4">
    <source>
        <dbReference type="ARBA" id="ARBA00022516"/>
    </source>
</evidence>
<keyword evidence="7" id="KW-0547">Nucleotide-binding</keyword>